<dbReference type="Pfam" id="PF18137">
    <property type="entry name" value="WHD_ORC"/>
    <property type="match status" value="1"/>
</dbReference>
<protein>
    <submittedName>
        <fullName evidence="8">Origin recognition complex subunit 3</fullName>
    </submittedName>
</protein>
<feature type="domain" description="Origin recognition complex subunit 3 winged helix C-terminal" evidence="7">
    <location>
        <begin position="560"/>
        <end position="647"/>
    </location>
</feature>
<evidence type="ECO:0000259" key="7">
    <source>
        <dbReference type="Pfam" id="PF18137"/>
    </source>
</evidence>
<keyword evidence="3" id="KW-0235">DNA replication</keyword>
<dbReference type="PANTHER" id="PTHR12748:SF0">
    <property type="entry name" value="ORIGIN RECOGNITION COMPLEX SUBUNIT 3"/>
    <property type="match status" value="1"/>
</dbReference>
<accession>A0A922L2H6</accession>
<comment type="caution">
    <text evidence="8">The sequence shown here is derived from an EMBL/GenBank/DDBJ whole genome shotgun (WGS) entry which is preliminary data.</text>
</comment>
<organism evidence="8 9">
    <name type="scientific">Dermatophagoides farinae</name>
    <name type="common">American house dust mite</name>
    <dbReference type="NCBI Taxonomy" id="6954"/>
    <lineage>
        <taxon>Eukaryota</taxon>
        <taxon>Metazoa</taxon>
        <taxon>Ecdysozoa</taxon>
        <taxon>Arthropoda</taxon>
        <taxon>Chelicerata</taxon>
        <taxon>Arachnida</taxon>
        <taxon>Acari</taxon>
        <taxon>Acariformes</taxon>
        <taxon>Sarcoptiformes</taxon>
        <taxon>Astigmata</taxon>
        <taxon>Psoroptidia</taxon>
        <taxon>Analgoidea</taxon>
        <taxon>Pyroglyphidae</taxon>
        <taxon>Dermatophagoidinae</taxon>
        <taxon>Dermatophagoides</taxon>
    </lineage>
</organism>
<evidence type="ECO:0000313" key="8">
    <source>
        <dbReference type="EMBL" id="KAH9497655.1"/>
    </source>
</evidence>
<evidence type="ECO:0000313" key="9">
    <source>
        <dbReference type="Proteomes" id="UP000790347"/>
    </source>
</evidence>
<dbReference type="GO" id="GO:0005664">
    <property type="term" value="C:nuclear origin of replication recognition complex"/>
    <property type="evidence" value="ECO:0007669"/>
    <property type="project" value="InterPro"/>
</dbReference>
<sequence>MSNLYDDLAFCEYHTPNTGKDGAKRKKFNNKNNSSSSVEWTRKQLYLKEWSKIDRMIDSRIQTLLEQFLCDFVQTEMINSDQSINMKKIPTTIMTLNTPSLCKKLIHGLDSMLNDCDEKNLTILIQLDPSHDTMRNILQQFQRTFSQQQLFDDNFNLDILQTIEDVLKLAIKTTQINGQQGQHLIVVVYEFEKFNMNVLNKFITITKSFINDIPIGFIFFKQNLFNANLNNYLPLDTIDHLFVRIYNDGFPKSSILSLFVDIIQDDNLRMKFHPNLIEKLSENFERKELSFEYFRHLMQIIVFDYFNQNPLSIICDEDFQSYKDDDFASCFRNSLNILSLQQIPFDDEYIDKLSKCYEKLLKKNFQSIQCLNIVLQLFNDLSIPVGHFTNHYSKFFKQKSPDEKSVEHLHLERLYDVTQNRMKNALEKLKLTNQHLMTNNPALNVINDYLVKLDELINRDKLEQAKQNESIRQLGLECQVEMVKDKLRNINSRYEWKRTLKPLAKQNLSQYEQWKNNFIGQLEQSLVDCHFNDEERKLIDALFCNIFSMNHLSYRLNIDKALTEPTNHHDGGAALGDSYPSFYIIYNFYKESGGNQVNLNEWYEKFCEEKKLSKNSMEKNDDEMFMAWFLNTILDFEFIGLLKNSAHNKYSKIVHL</sequence>
<dbReference type="InterPro" id="IPR040855">
    <property type="entry name" value="ORC_WH_C"/>
</dbReference>
<dbReference type="EMBL" id="ASGP02000007">
    <property type="protein sequence ID" value="KAH9497655.1"/>
    <property type="molecule type" value="Genomic_DNA"/>
</dbReference>
<name>A0A922L2H6_DERFA</name>
<proteinExistence type="inferred from homology"/>
<dbReference type="GO" id="GO:0003688">
    <property type="term" value="F:DNA replication origin binding"/>
    <property type="evidence" value="ECO:0007669"/>
    <property type="project" value="TreeGrafter"/>
</dbReference>
<comment type="similarity">
    <text evidence="2">Belongs to the ORC3 family.</text>
</comment>
<keyword evidence="4" id="KW-0238">DNA-binding</keyword>
<dbReference type="Proteomes" id="UP000790347">
    <property type="component" value="Unassembled WGS sequence"/>
</dbReference>
<dbReference type="GO" id="GO:0005656">
    <property type="term" value="C:nuclear pre-replicative complex"/>
    <property type="evidence" value="ECO:0007669"/>
    <property type="project" value="TreeGrafter"/>
</dbReference>
<reference evidence="8" key="1">
    <citation type="submission" date="2013-05" db="EMBL/GenBank/DDBJ databases">
        <authorList>
            <person name="Yim A.K.Y."/>
            <person name="Chan T.F."/>
            <person name="Ji K.M."/>
            <person name="Liu X.Y."/>
            <person name="Zhou J.W."/>
            <person name="Li R.Q."/>
            <person name="Yang K.Y."/>
            <person name="Li J."/>
            <person name="Li M."/>
            <person name="Law P.T.W."/>
            <person name="Wu Y.L."/>
            <person name="Cai Z.L."/>
            <person name="Qin H."/>
            <person name="Bao Y."/>
            <person name="Leung R.K.K."/>
            <person name="Ng P.K.S."/>
            <person name="Zou J."/>
            <person name="Zhong X.J."/>
            <person name="Ran P.X."/>
            <person name="Zhong N.S."/>
            <person name="Liu Z.G."/>
            <person name="Tsui S.K.W."/>
        </authorList>
    </citation>
    <scope>NUCLEOTIDE SEQUENCE</scope>
    <source>
        <strain evidence="8">Derf</strain>
        <tissue evidence="8">Whole organism</tissue>
    </source>
</reference>
<dbReference type="InterPro" id="IPR045667">
    <property type="entry name" value="ORC3_N"/>
</dbReference>
<feature type="domain" description="Origin recognition complex subunit 3 N-terminal" evidence="6">
    <location>
        <begin position="28"/>
        <end position="314"/>
    </location>
</feature>
<evidence type="ECO:0000256" key="3">
    <source>
        <dbReference type="ARBA" id="ARBA00022705"/>
    </source>
</evidence>
<keyword evidence="9" id="KW-1185">Reference proteome</keyword>
<evidence type="ECO:0000259" key="6">
    <source>
        <dbReference type="Pfam" id="PF07034"/>
    </source>
</evidence>
<dbReference type="InterPro" id="IPR020795">
    <property type="entry name" value="ORC3"/>
</dbReference>
<gene>
    <name evidence="8" type="primary">ORC3</name>
    <name evidence="8" type="ORF">DERF_013627</name>
</gene>
<evidence type="ECO:0000256" key="4">
    <source>
        <dbReference type="ARBA" id="ARBA00023125"/>
    </source>
</evidence>
<reference evidence="8" key="2">
    <citation type="journal article" date="2022" name="Res Sq">
        <title>Comparative Genomics Reveals Insights into the Divergent Evolution of Astigmatic Mites and Household Pest Adaptations.</title>
        <authorList>
            <person name="Xiong Q."/>
            <person name="Wan A.T.-Y."/>
            <person name="Liu X.-Y."/>
            <person name="Fung C.S.-H."/>
            <person name="Xiao X."/>
            <person name="Malainual N."/>
            <person name="Hou J."/>
            <person name="Wang L."/>
            <person name="Wang M."/>
            <person name="Yang K."/>
            <person name="Cui Y."/>
            <person name="Leung E."/>
            <person name="Nong W."/>
            <person name="Shin S.-K."/>
            <person name="Au S."/>
            <person name="Jeong K.Y."/>
            <person name="Chew F.T."/>
            <person name="Hui J."/>
            <person name="Leung T.F."/>
            <person name="Tungtrongchitr A."/>
            <person name="Zhong N."/>
            <person name="Liu Z."/>
            <person name="Tsui S."/>
        </authorList>
    </citation>
    <scope>NUCLEOTIDE SEQUENCE</scope>
    <source>
        <strain evidence="8">Derf</strain>
        <tissue evidence="8">Whole organism</tissue>
    </source>
</reference>
<evidence type="ECO:0000256" key="2">
    <source>
        <dbReference type="ARBA" id="ARBA00010977"/>
    </source>
</evidence>
<keyword evidence="5" id="KW-0539">Nucleus</keyword>
<dbReference type="Pfam" id="PF07034">
    <property type="entry name" value="ORC3_N"/>
    <property type="match status" value="1"/>
</dbReference>
<dbReference type="GO" id="GO:0006270">
    <property type="term" value="P:DNA replication initiation"/>
    <property type="evidence" value="ECO:0007669"/>
    <property type="project" value="TreeGrafter"/>
</dbReference>
<comment type="subcellular location">
    <subcellularLocation>
        <location evidence="1">Nucleus</location>
    </subcellularLocation>
</comment>
<dbReference type="GO" id="GO:0031261">
    <property type="term" value="C:DNA replication preinitiation complex"/>
    <property type="evidence" value="ECO:0007669"/>
    <property type="project" value="TreeGrafter"/>
</dbReference>
<evidence type="ECO:0000256" key="5">
    <source>
        <dbReference type="ARBA" id="ARBA00023242"/>
    </source>
</evidence>
<dbReference type="AlphaFoldDB" id="A0A922L2H6"/>
<evidence type="ECO:0000256" key="1">
    <source>
        <dbReference type="ARBA" id="ARBA00004123"/>
    </source>
</evidence>
<dbReference type="PANTHER" id="PTHR12748">
    <property type="entry name" value="ORIGIN RECOGNITION COMPLEX SUBUNIT 3"/>
    <property type="match status" value="1"/>
</dbReference>